<evidence type="ECO:0000256" key="3">
    <source>
        <dbReference type="ARBA" id="ARBA00022827"/>
    </source>
</evidence>
<dbReference type="FunFam" id="3.50.50.60:FF:000403">
    <property type="entry name" value="Flavin-containing monooxygenase"/>
    <property type="match status" value="1"/>
</dbReference>
<comment type="similarity">
    <text evidence="1">Belongs to the FMO family.</text>
</comment>
<evidence type="ECO:0000313" key="5">
    <source>
        <dbReference type="EMBL" id="RDX57791.1"/>
    </source>
</evidence>
<dbReference type="PANTHER" id="PTHR23023">
    <property type="entry name" value="DIMETHYLANILINE MONOOXYGENASE"/>
    <property type="match status" value="1"/>
</dbReference>
<dbReference type="GO" id="GO:0050660">
    <property type="term" value="F:flavin adenine dinucleotide binding"/>
    <property type="evidence" value="ECO:0007669"/>
    <property type="project" value="InterPro"/>
</dbReference>
<dbReference type="SUPFAM" id="SSF51905">
    <property type="entry name" value="FAD/NAD(P)-binding domain"/>
    <property type="match status" value="1"/>
</dbReference>
<dbReference type="Proteomes" id="UP000257109">
    <property type="component" value="Unassembled WGS sequence"/>
</dbReference>
<dbReference type="InterPro" id="IPR050346">
    <property type="entry name" value="FMO-like"/>
</dbReference>
<name>A0A371DZ86_MUCPR</name>
<keyword evidence="5" id="KW-0503">Monooxygenase</keyword>
<comment type="caution">
    <text evidence="5">The sequence shown here is derived from an EMBL/GenBank/DDBJ whole genome shotgun (WGS) entry which is preliminary data.</text>
</comment>
<dbReference type="GO" id="GO:0050661">
    <property type="term" value="F:NADP binding"/>
    <property type="evidence" value="ECO:0007669"/>
    <property type="project" value="InterPro"/>
</dbReference>
<dbReference type="PRINTS" id="PR00419">
    <property type="entry name" value="ADXRDTASE"/>
</dbReference>
<gene>
    <name evidence="5" type="primary">FMO1</name>
    <name evidence="5" type="ORF">CR513_62942</name>
</gene>
<dbReference type="OrthoDB" id="66881at2759"/>
<keyword evidence="3" id="KW-0274">FAD</keyword>
<evidence type="ECO:0000313" key="6">
    <source>
        <dbReference type="Proteomes" id="UP000257109"/>
    </source>
</evidence>
<dbReference type="Gene3D" id="3.50.50.60">
    <property type="entry name" value="FAD/NAD(P)-binding domain"/>
    <property type="match status" value="1"/>
</dbReference>
<accession>A0A371DZ86</accession>
<protein>
    <submittedName>
        <fullName evidence="5">Flavin-containing monooxygenase 1</fullName>
    </submittedName>
</protein>
<organism evidence="5 6">
    <name type="scientific">Mucuna pruriens</name>
    <name type="common">Velvet bean</name>
    <name type="synonym">Dolichos pruriens</name>
    <dbReference type="NCBI Taxonomy" id="157652"/>
    <lineage>
        <taxon>Eukaryota</taxon>
        <taxon>Viridiplantae</taxon>
        <taxon>Streptophyta</taxon>
        <taxon>Embryophyta</taxon>
        <taxon>Tracheophyta</taxon>
        <taxon>Spermatophyta</taxon>
        <taxon>Magnoliopsida</taxon>
        <taxon>eudicotyledons</taxon>
        <taxon>Gunneridae</taxon>
        <taxon>Pentapetalae</taxon>
        <taxon>rosids</taxon>
        <taxon>fabids</taxon>
        <taxon>Fabales</taxon>
        <taxon>Fabaceae</taxon>
        <taxon>Papilionoideae</taxon>
        <taxon>50 kb inversion clade</taxon>
        <taxon>NPAAA clade</taxon>
        <taxon>indigoferoid/millettioid clade</taxon>
        <taxon>Phaseoleae</taxon>
        <taxon>Mucuna</taxon>
    </lineage>
</organism>
<evidence type="ECO:0000256" key="1">
    <source>
        <dbReference type="ARBA" id="ARBA00009183"/>
    </source>
</evidence>
<proteinExistence type="inferred from homology"/>
<dbReference type="GO" id="GO:0004499">
    <property type="term" value="F:N,N-dimethylaniline monooxygenase activity"/>
    <property type="evidence" value="ECO:0007669"/>
    <property type="project" value="InterPro"/>
</dbReference>
<dbReference type="Pfam" id="PF00743">
    <property type="entry name" value="FMO-like"/>
    <property type="match status" value="1"/>
</dbReference>
<dbReference type="EMBL" id="QJKJ01018182">
    <property type="protein sequence ID" value="RDX57791.1"/>
    <property type="molecule type" value="Genomic_DNA"/>
</dbReference>
<evidence type="ECO:0000256" key="4">
    <source>
        <dbReference type="ARBA" id="ARBA00023002"/>
    </source>
</evidence>
<dbReference type="InterPro" id="IPR036188">
    <property type="entry name" value="FAD/NAD-bd_sf"/>
</dbReference>
<reference evidence="5" key="1">
    <citation type="submission" date="2018-05" db="EMBL/GenBank/DDBJ databases">
        <title>Draft genome of Mucuna pruriens seed.</title>
        <authorList>
            <person name="Nnadi N.E."/>
            <person name="Vos R."/>
            <person name="Hasami M.H."/>
            <person name="Devisetty U.K."/>
            <person name="Aguiy J.C."/>
        </authorList>
    </citation>
    <scope>NUCLEOTIDE SEQUENCE [LARGE SCALE GENOMIC DNA]</scope>
    <source>
        <strain evidence="5">JCA_2017</strain>
    </source>
</reference>
<evidence type="ECO:0000256" key="2">
    <source>
        <dbReference type="ARBA" id="ARBA00022630"/>
    </source>
</evidence>
<keyword evidence="4" id="KW-0560">Oxidoreductase</keyword>
<dbReference type="PROSITE" id="PS51257">
    <property type="entry name" value="PROKAR_LIPOPROTEIN"/>
    <property type="match status" value="1"/>
</dbReference>
<dbReference type="STRING" id="157652.A0A371DZ86"/>
<keyword evidence="6" id="KW-1185">Reference proteome</keyword>
<dbReference type="InterPro" id="IPR020946">
    <property type="entry name" value="Flavin_mOase-like"/>
</dbReference>
<sequence>MERRVAIIGAGTSGLVACKYLLQFGFNPTVYEVDDGVGGLWRHTTETTKLQNNKQMYQFLDFPWPSSVKQDNPSHNQVLDYLNSYAEHFSLIRYIRFNSKVMDIDYVGESSEEMESWELWGDNGRPFCSKGTWHIAVQDTNNLSIEVHKAEFVILCIGKYSGFP</sequence>
<dbReference type="AlphaFoldDB" id="A0A371DZ86"/>
<keyword evidence="2" id="KW-0285">Flavoprotein</keyword>
<feature type="non-terminal residue" evidence="5">
    <location>
        <position position="164"/>
    </location>
</feature>